<dbReference type="GO" id="GO:0030313">
    <property type="term" value="C:cell envelope"/>
    <property type="evidence" value="ECO:0007669"/>
    <property type="project" value="TreeGrafter"/>
</dbReference>
<evidence type="ECO:0000313" key="3">
    <source>
        <dbReference type="EMBL" id="GGF96698.1"/>
    </source>
</evidence>
<name>A0A917CTV2_9GAMM</name>
<dbReference type="PANTHER" id="PTHR30097">
    <property type="entry name" value="CATION EFFLUX SYSTEM PROTEIN CUSB"/>
    <property type="match status" value="1"/>
</dbReference>
<protein>
    <recommendedName>
        <fullName evidence="5">Multidrug efflux pump subunit AcrA (Membrane-fusion protein)</fullName>
    </recommendedName>
</protein>
<dbReference type="PANTHER" id="PTHR30097:SF4">
    <property type="entry name" value="SLR6042 PROTEIN"/>
    <property type="match status" value="1"/>
</dbReference>
<gene>
    <name evidence="3" type="ORF">GCM10011365_17640</name>
</gene>
<dbReference type="GO" id="GO:0060003">
    <property type="term" value="P:copper ion export"/>
    <property type="evidence" value="ECO:0007669"/>
    <property type="project" value="TreeGrafter"/>
</dbReference>
<dbReference type="GO" id="GO:0015679">
    <property type="term" value="P:plasma membrane copper ion transport"/>
    <property type="evidence" value="ECO:0007669"/>
    <property type="project" value="TreeGrafter"/>
</dbReference>
<reference evidence="3" key="1">
    <citation type="journal article" date="2014" name="Int. J. Syst. Evol. Microbiol.">
        <title>Complete genome sequence of Corynebacterium casei LMG S-19264T (=DSM 44701T), isolated from a smear-ripened cheese.</title>
        <authorList>
            <consortium name="US DOE Joint Genome Institute (JGI-PGF)"/>
            <person name="Walter F."/>
            <person name="Albersmeier A."/>
            <person name="Kalinowski J."/>
            <person name="Ruckert C."/>
        </authorList>
    </citation>
    <scope>NUCLEOTIDE SEQUENCE</scope>
    <source>
        <strain evidence="3">CGMCC 1.12181</strain>
    </source>
</reference>
<evidence type="ECO:0000256" key="2">
    <source>
        <dbReference type="SAM" id="SignalP"/>
    </source>
</evidence>
<proteinExistence type="predicted"/>
<evidence type="ECO:0008006" key="5">
    <source>
        <dbReference type="Google" id="ProtNLM"/>
    </source>
</evidence>
<feature type="signal peptide" evidence="2">
    <location>
        <begin position="1"/>
        <end position="18"/>
    </location>
</feature>
<organism evidence="3 4">
    <name type="scientific">Marinicella pacifica</name>
    <dbReference type="NCBI Taxonomy" id="1171543"/>
    <lineage>
        <taxon>Bacteria</taxon>
        <taxon>Pseudomonadati</taxon>
        <taxon>Pseudomonadota</taxon>
        <taxon>Gammaproteobacteria</taxon>
        <taxon>Lysobacterales</taxon>
        <taxon>Marinicellaceae</taxon>
        <taxon>Marinicella</taxon>
    </lineage>
</organism>
<dbReference type="Proteomes" id="UP000605253">
    <property type="component" value="Unassembled WGS sequence"/>
</dbReference>
<keyword evidence="1" id="KW-0813">Transport</keyword>
<accession>A0A917CTV2</accession>
<evidence type="ECO:0000256" key="1">
    <source>
        <dbReference type="ARBA" id="ARBA00022448"/>
    </source>
</evidence>
<dbReference type="EMBL" id="BMEO01000007">
    <property type="protein sequence ID" value="GGF96698.1"/>
    <property type="molecule type" value="Genomic_DNA"/>
</dbReference>
<feature type="chain" id="PRO_5037641639" description="Multidrug efflux pump subunit AcrA (Membrane-fusion protein)" evidence="2">
    <location>
        <begin position="19"/>
        <end position="336"/>
    </location>
</feature>
<keyword evidence="2" id="KW-0732">Signal</keyword>
<keyword evidence="4" id="KW-1185">Reference proteome</keyword>
<reference evidence="3" key="2">
    <citation type="submission" date="2020-09" db="EMBL/GenBank/DDBJ databases">
        <authorList>
            <person name="Sun Q."/>
            <person name="Zhou Y."/>
        </authorList>
    </citation>
    <scope>NUCLEOTIDE SEQUENCE</scope>
    <source>
        <strain evidence="3">CGMCC 1.12181</strain>
    </source>
</reference>
<comment type="caution">
    <text evidence="3">The sequence shown here is derived from an EMBL/GenBank/DDBJ whole genome shotgun (WGS) entry which is preliminary data.</text>
</comment>
<dbReference type="InterPro" id="IPR051909">
    <property type="entry name" value="MFP_Cation_Efflux"/>
</dbReference>
<evidence type="ECO:0000313" key="4">
    <source>
        <dbReference type="Proteomes" id="UP000605253"/>
    </source>
</evidence>
<dbReference type="AlphaFoldDB" id="A0A917CTV2"/>
<sequence length="336" mass="37664">MKIFFALLSVLTFNNLSADSVSLDKLGALSLDFQAIKQVQGFDLKPVPAQVSYLPGAGYQITAPFRPQQIDVLVSAGSEVDKDQRLLRLSGSEVHHFQSQYASQKALYDLAYKRYQNNLSLMQNKQISASQWQEIVTGYHQQNMALAHFRHFYQLLETPVDDDEVFVKAPKAGIYLPPANFDQSDNLYLGQILARDALRLQFSLPTRTALNVTSVKTDLCELTVDQVAHDSDGFFVNIWSEPIKTACQLLPGQHIQAKPHYQKQAYQVPKSSLFDFQGQSQILIKQDNMLTTQVVSVIHGDLDFYYFHAERDLTGLPLLIHSVAAIKGLLLGMGGE</sequence>
<dbReference type="RefSeq" id="WP_188365370.1">
    <property type="nucleotide sequence ID" value="NZ_BAABJF010000003.1"/>
</dbReference>